<evidence type="ECO:0000313" key="2">
    <source>
        <dbReference type="Proteomes" id="UP000821845"/>
    </source>
</evidence>
<proteinExistence type="predicted"/>
<comment type="caution">
    <text evidence="1">The sequence shown here is derived from an EMBL/GenBank/DDBJ whole genome shotgun (WGS) entry which is preliminary data.</text>
</comment>
<reference evidence="1" key="1">
    <citation type="submission" date="2020-05" db="EMBL/GenBank/DDBJ databases">
        <title>Large-scale comparative analyses of tick genomes elucidate their genetic diversity and vector capacities.</title>
        <authorList>
            <person name="Jia N."/>
            <person name="Wang J."/>
            <person name="Shi W."/>
            <person name="Du L."/>
            <person name="Sun Y."/>
            <person name="Zhan W."/>
            <person name="Jiang J."/>
            <person name="Wang Q."/>
            <person name="Zhang B."/>
            <person name="Ji P."/>
            <person name="Sakyi L.B."/>
            <person name="Cui X."/>
            <person name="Yuan T."/>
            <person name="Jiang B."/>
            <person name="Yang W."/>
            <person name="Lam T.T.-Y."/>
            <person name="Chang Q."/>
            <person name="Ding S."/>
            <person name="Wang X."/>
            <person name="Zhu J."/>
            <person name="Ruan X."/>
            <person name="Zhao L."/>
            <person name="Wei J."/>
            <person name="Que T."/>
            <person name="Du C."/>
            <person name="Cheng J."/>
            <person name="Dai P."/>
            <person name="Han X."/>
            <person name="Huang E."/>
            <person name="Gao Y."/>
            <person name="Liu J."/>
            <person name="Shao H."/>
            <person name="Ye R."/>
            <person name="Li L."/>
            <person name="Wei W."/>
            <person name="Wang X."/>
            <person name="Wang C."/>
            <person name="Yang T."/>
            <person name="Huo Q."/>
            <person name="Li W."/>
            <person name="Guo W."/>
            <person name="Chen H."/>
            <person name="Zhou L."/>
            <person name="Ni X."/>
            <person name="Tian J."/>
            <person name="Zhou Y."/>
            <person name="Sheng Y."/>
            <person name="Liu T."/>
            <person name="Pan Y."/>
            <person name="Xia L."/>
            <person name="Li J."/>
            <person name="Zhao F."/>
            <person name="Cao W."/>
        </authorList>
    </citation>
    <scope>NUCLEOTIDE SEQUENCE</scope>
    <source>
        <strain evidence="1">Hyas-2018</strain>
    </source>
</reference>
<evidence type="ECO:0000313" key="1">
    <source>
        <dbReference type="EMBL" id="KAH6936746.1"/>
    </source>
</evidence>
<organism evidence="1 2">
    <name type="scientific">Hyalomma asiaticum</name>
    <name type="common">Tick</name>
    <dbReference type="NCBI Taxonomy" id="266040"/>
    <lineage>
        <taxon>Eukaryota</taxon>
        <taxon>Metazoa</taxon>
        <taxon>Ecdysozoa</taxon>
        <taxon>Arthropoda</taxon>
        <taxon>Chelicerata</taxon>
        <taxon>Arachnida</taxon>
        <taxon>Acari</taxon>
        <taxon>Parasitiformes</taxon>
        <taxon>Ixodida</taxon>
        <taxon>Ixodoidea</taxon>
        <taxon>Ixodidae</taxon>
        <taxon>Hyalomminae</taxon>
        <taxon>Hyalomma</taxon>
    </lineage>
</organism>
<keyword evidence="2" id="KW-1185">Reference proteome</keyword>
<dbReference type="EMBL" id="CM023483">
    <property type="protein sequence ID" value="KAH6936746.1"/>
    <property type="molecule type" value="Genomic_DNA"/>
</dbReference>
<accession>A0ACB7SRS9</accession>
<name>A0ACB7SRS9_HYAAI</name>
<gene>
    <name evidence="1" type="ORF">HPB50_021287</name>
</gene>
<sequence>MSAARHGADARAPAGAPSAAAAAQERAAVEEVPGPVFASSSAGLSGALMSLVILALFLIFIVTMTARYLRAGQPAAVPQLVTAAVFSPNLTFHDNGTARAEAEEAEPAFAAAGNLSLLETTAQPAAAANRSS</sequence>
<dbReference type="Proteomes" id="UP000821845">
    <property type="component" value="Chromosome 3"/>
</dbReference>
<protein>
    <submittedName>
        <fullName evidence="1">Uncharacterized protein</fullName>
    </submittedName>
</protein>